<dbReference type="PANTHER" id="PTHR13950:SF9">
    <property type="entry name" value="RABCONNECTIN-3A"/>
    <property type="match status" value="1"/>
</dbReference>
<feature type="transmembrane region" description="Helical" evidence="2">
    <location>
        <begin position="1061"/>
        <end position="1083"/>
    </location>
</feature>
<evidence type="ECO:0000256" key="1">
    <source>
        <dbReference type="SAM" id="MobiDB-lite"/>
    </source>
</evidence>
<dbReference type="GO" id="GO:0043291">
    <property type="term" value="C:RAVE complex"/>
    <property type="evidence" value="ECO:0007669"/>
    <property type="project" value="TreeGrafter"/>
</dbReference>
<dbReference type="PANTHER" id="PTHR13950">
    <property type="entry name" value="RABCONNECTIN-RELATED"/>
    <property type="match status" value="1"/>
</dbReference>
<dbReference type="InterPro" id="IPR052208">
    <property type="entry name" value="DmX-like/RAVE_component"/>
</dbReference>
<proteinExistence type="predicted"/>
<keyword evidence="2" id="KW-0812">Transmembrane</keyword>
<dbReference type="Pfam" id="PF12234">
    <property type="entry name" value="Rav1p_C"/>
    <property type="match status" value="1"/>
</dbReference>
<dbReference type="OrthoDB" id="342131at2759"/>
<dbReference type="GO" id="GO:0007035">
    <property type="term" value="P:vacuolar acidification"/>
    <property type="evidence" value="ECO:0007669"/>
    <property type="project" value="TreeGrafter"/>
</dbReference>
<dbReference type="Proteomes" id="UP000886595">
    <property type="component" value="Unassembled WGS sequence"/>
</dbReference>
<sequence>MCSGNWKRASAALRHLAENITSGDTSVKDHGVKSDLCQDILLSKYYEGSVSNGPNRKDFHWGGTSGSMLQNSQFQAGLQSNFSMDSYTPNGSQSSPATDLEFTGFCEQLEKLSDEGNISRTEKIQYFAIVDLLREIGNPHSTSVYASLDEAGRRFWITLRFKQLYLARSSGKPASKEELDIDSSMIGWAFHSESQENLSGSLLPIESSWQQMRSLGFGFWCSDVAQLRPRMEKLARQQYLKNKKPKDCALLYIALNRIQVLAGLFKISKDEKDKPLVGFLSRNFQEEKNKAAALKNAYVLMGKHQLELAIGFFLLGGEASSAINVCVKNLQDEQLALVICRLVDGQGGALESNLINKYILPSAVRRGDFWLASILKWELGEYHQSILAMAGSLEKPANGSSTVTSNHISFVDPSIGLYCLMLTTKNSLKNAVGERNASNLSRWATLMTATAFSRCGLPLEALECLSASASGHGGTHQASGQINGHLGTPRGLLELSDSNSSNWVSTGVSSTVDTRFKLSLAAHSLSKLLREATALLRNSEIVLCEKLSGFQHNLQTSLELFYQRFFLSSSFLRNTMIMSAYNSGLLLSMGYNVFQENSSSGRSLDKSQTNEDLLQYSALCNLILKATEENSFILSRIIAACSVTCFHSVPCLEENKVSSGPEPKLSNALRFYFQGILQSFSSFETTIRLCLNSSLEDLKTRLAVVLDLVEYCSRLAMAWILGDVDCLFRMVQPLTISYFHGHMPHEVEDSGSSRPVVDPHNQSSSCAGFMPRHPNPNFPHMLPHNTSLWGHPHHIQQDHKEQVNTPSEAEVDISEKKPELGAKSFKSESFQEFIELMETRESYVSFGKDESSSENKLTNELPFDPSSPWNPLSSEKAAPWWRTTDKDELASLVAQRSLDFVENCDLPTPQKMNRSYYGSPRSFDSDAFRDHSIPNQTTHAPRRGNSFKNRTEEASTESDLSKSKLLEALRRSQTRAREAENMAKEACAEKEHLVKLLLKQASELFGYKQLLQLLQLESLYHQIKSKKIEDSKEPPPVSIPWSNTKGRKAGRKRRSKRSKPNGFVGLALGMSLVGAGLLLGWTVGWMQMLSF</sequence>
<feature type="compositionally biased region" description="Basic and acidic residues" evidence="1">
    <location>
        <begin position="949"/>
        <end position="964"/>
    </location>
</feature>
<gene>
    <name evidence="4" type="ORF">Bca52824_050147</name>
</gene>
<evidence type="ECO:0000313" key="4">
    <source>
        <dbReference type="EMBL" id="KAG2290543.1"/>
    </source>
</evidence>
<accession>A0A8X7RJX6</accession>
<feature type="domain" description="RAVE complex protein Rav1 C-terminal" evidence="3">
    <location>
        <begin position="86"/>
        <end position="462"/>
    </location>
</feature>
<protein>
    <recommendedName>
        <fullName evidence="3">RAVE complex protein Rav1 C-terminal domain-containing protein</fullName>
    </recommendedName>
</protein>
<feature type="region of interest" description="Disordered" evidence="1">
    <location>
        <begin position="909"/>
        <end position="964"/>
    </location>
</feature>
<name>A0A8X7RJX6_BRACI</name>
<dbReference type="InterPro" id="IPR022033">
    <property type="entry name" value="Rav1p_C"/>
</dbReference>
<comment type="caution">
    <text evidence="4">The sequence shown here is derived from an EMBL/GenBank/DDBJ whole genome shotgun (WGS) entry which is preliminary data.</text>
</comment>
<keyword evidence="5" id="KW-1185">Reference proteome</keyword>
<organism evidence="4 5">
    <name type="scientific">Brassica carinata</name>
    <name type="common">Ethiopian mustard</name>
    <name type="synonym">Abyssinian cabbage</name>
    <dbReference type="NCBI Taxonomy" id="52824"/>
    <lineage>
        <taxon>Eukaryota</taxon>
        <taxon>Viridiplantae</taxon>
        <taxon>Streptophyta</taxon>
        <taxon>Embryophyta</taxon>
        <taxon>Tracheophyta</taxon>
        <taxon>Spermatophyta</taxon>
        <taxon>Magnoliopsida</taxon>
        <taxon>eudicotyledons</taxon>
        <taxon>Gunneridae</taxon>
        <taxon>Pentapetalae</taxon>
        <taxon>rosids</taxon>
        <taxon>malvids</taxon>
        <taxon>Brassicales</taxon>
        <taxon>Brassicaceae</taxon>
        <taxon>Brassiceae</taxon>
        <taxon>Brassica</taxon>
    </lineage>
</organism>
<feature type="region of interest" description="Disordered" evidence="1">
    <location>
        <begin position="847"/>
        <end position="874"/>
    </location>
</feature>
<evidence type="ECO:0000259" key="3">
    <source>
        <dbReference type="Pfam" id="PF12234"/>
    </source>
</evidence>
<feature type="compositionally biased region" description="Basic and acidic residues" evidence="1">
    <location>
        <begin position="923"/>
        <end position="932"/>
    </location>
</feature>
<feature type="region of interest" description="Disordered" evidence="1">
    <location>
        <begin position="1029"/>
        <end position="1058"/>
    </location>
</feature>
<keyword evidence="2" id="KW-1133">Transmembrane helix</keyword>
<feature type="compositionally biased region" description="Basic residues" evidence="1">
    <location>
        <begin position="1045"/>
        <end position="1058"/>
    </location>
</feature>
<reference evidence="4 5" key="1">
    <citation type="submission" date="2020-02" db="EMBL/GenBank/DDBJ databases">
        <authorList>
            <person name="Ma Q."/>
            <person name="Huang Y."/>
            <person name="Song X."/>
            <person name="Pei D."/>
        </authorList>
    </citation>
    <scope>NUCLEOTIDE SEQUENCE [LARGE SCALE GENOMIC DNA]</scope>
    <source>
        <strain evidence="4">Sxm20200214</strain>
        <tissue evidence="4">Leaf</tissue>
    </source>
</reference>
<dbReference type="EMBL" id="JAAMPC010000010">
    <property type="protein sequence ID" value="KAG2290543.1"/>
    <property type="molecule type" value="Genomic_DNA"/>
</dbReference>
<evidence type="ECO:0000256" key="2">
    <source>
        <dbReference type="SAM" id="Phobius"/>
    </source>
</evidence>
<dbReference type="AlphaFoldDB" id="A0A8X7RJX6"/>
<keyword evidence="2" id="KW-0472">Membrane</keyword>
<evidence type="ECO:0000313" key="5">
    <source>
        <dbReference type="Proteomes" id="UP000886595"/>
    </source>
</evidence>